<evidence type="ECO:0000256" key="1">
    <source>
        <dbReference type="SAM" id="MobiDB-lite"/>
    </source>
</evidence>
<dbReference type="HOGENOM" id="CLU_3351879_0_0_1"/>
<feature type="region of interest" description="Disordered" evidence="1">
    <location>
        <begin position="1"/>
        <end position="23"/>
    </location>
</feature>
<reference evidence="2" key="1">
    <citation type="submission" date="2015-04" db="UniProtKB">
        <authorList>
            <consortium name="EnsemblPlants"/>
        </authorList>
    </citation>
    <scope>IDENTIFICATION</scope>
    <source>
        <strain evidence="2">SL10</strain>
    </source>
</reference>
<keyword evidence="3" id="KW-1185">Reference proteome</keyword>
<dbReference type="Proteomes" id="UP000006591">
    <property type="component" value="Chromosome 10"/>
</dbReference>
<accession>A0A0E0IQG8</accession>
<protein>
    <submittedName>
        <fullName evidence="2">Uncharacterized protein</fullName>
    </submittedName>
</protein>
<dbReference type="Gramene" id="ONIVA10G04940.1">
    <property type="protein sequence ID" value="ONIVA10G04940.1"/>
    <property type="gene ID" value="ONIVA10G04940"/>
</dbReference>
<organism evidence="2">
    <name type="scientific">Oryza nivara</name>
    <name type="common">Indian wild rice</name>
    <name type="synonym">Oryza sativa f. spontanea</name>
    <dbReference type="NCBI Taxonomy" id="4536"/>
    <lineage>
        <taxon>Eukaryota</taxon>
        <taxon>Viridiplantae</taxon>
        <taxon>Streptophyta</taxon>
        <taxon>Embryophyta</taxon>
        <taxon>Tracheophyta</taxon>
        <taxon>Spermatophyta</taxon>
        <taxon>Magnoliopsida</taxon>
        <taxon>Liliopsida</taxon>
        <taxon>Poales</taxon>
        <taxon>Poaceae</taxon>
        <taxon>BOP clade</taxon>
        <taxon>Oryzoideae</taxon>
        <taxon>Oryzeae</taxon>
        <taxon>Oryzinae</taxon>
        <taxon>Oryza</taxon>
    </lineage>
</organism>
<proteinExistence type="predicted"/>
<dbReference type="AlphaFoldDB" id="A0A0E0IQG8"/>
<dbReference type="EnsemblPlants" id="ONIVA10G04940.1">
    <property type="protein sequence ID" value="ONIVA10G04940.1"/>
    <property type="gene ID" value="ONIVA10G04940"/>
</dbReference>
<evidence type="ECO:0000313" key="2">
    <source>
        <dbReference type="EnsemblPlants" id="ONIVA10G04940.1"/>
    </source>
</evidence>
<name>A0A0E0IQG8_ORYNI</name>
<evidence type="ECO:0000313" key="3">
    <source>
        <dbReference type="Proteomes" id="UP000006591"/>
    </source>
</evidence>
<reference evidence="2" key="2">
    <citation type="submission" date="2018-04" db="EMBL/GenBank/DDBJ databases">
        <title>OnivRS2 (Oryza nivara Reference Sequence Version 2).</title>
        <authorList>
            <person name="Zhang J."/>
            <person name="Kudrna D."/>
            <person name="Lee S."/>
            <person name="Talag J."/>
            <person name="Rajasekar S."/>
            <person name="Welchert J."/>
            <person name="Hsing Y.-I."/>
            <person name="Wing R.A."/>
        </authorList>
    </citation>
    <scope>NUCLEOTIDE SEQUENCE [LARGE SCALE GENOMIC DNA]</scope>
</reference>
<sequence length="37" mass="4108">MGAAGQGQTRRAPRWSDGSRATQRFSLLTNSTNVWKN</sequence>